<feature type="non-terminal residue" evidence="2">
    <location>
        <position position="1"/>
    </location>
</feature>
<protein>
    <submittedName>
        <fullName evidence="2">Uncharacterized protein</fullName>
    </submittedName>
</protein>
<accession>A0AAV7VNT9</accession>
<evidence type="ECO:0000256" key="1">
    <source>
        <dbReference type="SAM" id="MobiDB-lite"/>
    </source>
</evidence>
<dbReference type="EMBL" id="JANPWB010000003">
    <property type="protein sequence ID" value="KAJ1201953.1"/>
    <property type="molecule type" value="Genomic_DNA"/>
</dbReference>
<keyword evidence="3" id="KW-1185">Reference proteome</keyword>
<feature type="region of interest" description="Disordered" evidence="1">
    <location>
        <begin position="35"/>
        <end position="112"/>
    </location>
</feature>
<gene>
    <name evidence="2" type="ORF">NDU88_005757</name>
</gene>
<evidence type="ECO:0000313" key="3">
    <source>
        <dbReference type="Proteomes" id="UP001066276"/>
    </source>
</evidence>
<feature type="compositionally biased region" description="Basic and acidic residues" evidence="1">
    <location>
        <begin position="99"/>
        <end position="111"/>
    </location>
</feature>
<comment type="caution">
    <text evidence="2">The sequence shown here is derived from an EMBL/GenBank/DDBJ whole genome shotgun (WGS) entry which is preliminary data.</text>
</comment>
<feature type="compositionally biased region" description="Basic and acidic residues" evidence="1">
    <location>
        <begin position="39"/>
        <end position="52"/>
    </location>
</feature>
<reference evidence="2" key="1">
    <citation type="journal article" date="2022" name="bioRxiv">
        <title>Sequencing and chromosome-scale assembly of the giantPleurodeles waltlgenome.</title>
        <authorList>
            <person name="Brown T."/>
            <person name="Elewa A."/>
            <person name="Iarovenko S."/>
            <person name="Subramanian E."/>
            <person name="Araus A.J."/>
            <person name="Petzold A."/>
            <person name="Susuki M."/>
            <person name="Suzuki K.-i.T."/>
            <person name="Hayashi T."/>
            <person name="Toyoda A."/>
            <person name="Oliveira C."/>
            <person name="Osipova E."/>
            <person name="Leigh N.D."/>
            <person name="Simon A."/>
            <person name="Yun M.H."/>
        </authorList>
    </citation>
    <scope>NUCLEOTIDE SEQUENCE</scope>
    <source>
        <strain evidence="2">20211129_DDA</strain>
        <tissue evidence="2">Liver</tissue>
    </source>
</reference>
<dbReference type="Proteomes" id="UP001066276">
    <property type="component" value="Chromosome 2_1"/>
</dbReference>
<sequence length="181" mass="20682">LKPLHEKFTMLLCVLESEGKSSKLQTRRHDFDCWQQQRRRPENALERGRGGRESGGAHAEPPQSLRLRRRPYEDTNCPLQRQPPHVPLGSRRRSRGERRRQGSQERKEGKGRVFRFQPRCAPGVSVGQEATIMGSWVFQCPATVTLYPEPVAMLAMKIVAVPRISVLDQSGAEVLYWTVQP</sequence>
<proteinExistence type="predicted"/>
<evidence type="ECO:0000313" key="2">
    <source>
        <dbReference type="EMBL" id="KAJ1201953.1"/>
    </source>
</evidence>
<feature type="non-terminal residue" evidence="2">
    <location>
        <position position="181"/>
    </location>
</feature>
<organism evidence="2 3">
    <name type="scientific">Pleurodeles waltl</name>
    <name type="common">Iberian ribbed newt</name>
    <dbReference type="NCBI Taxonomy" id="8319"/>
    <lineage>
        <taxon>Eukaryota</taxon>
        <taxon>Metazoa</taxon>
        <taxon>Chordata</taxon>
        <taxon>Craniata</taxon>
        <taxon>Vertebrata</taxon>
        <taxon>Euteleostomi</taxon>
        <taxon>Amphibia</taxon>
        <taxon>Batrachia</taxon>
        <taxon>Caudata</taxon>
        <taxon>Salamandroidea</taxon>
        <taxon>Salamandridae</taxon>
        <taxon>Pleurodelinae</taxon>
        <taxon>Pleurodeles</taxon>
    </lineage>
</organism>
<name>A0AAV7VNT9_PLEWA</name>
<dbReference type="AlphaFoldDB" id="A0AAV7VNT9"/>